<evidence type="ECO:0000313" key="2">
    <source>
        <dbReference type="EMBL" id="EMI22585.1"/>
    </source>
</evidence>
<gene>
    <name evidence="2" type="ORF">RMSM_00484</name>
</gene>
<accession>M5RTG3</accession>
<dbReference type="AlphaFoldDB" id="M5RTG3"/>
<dbReference type="PANTHER" id="PTHR38471">
    <property type="entry name" value="FOUR HELIX BUNDLE PROTEIN"/>
    <property type="match status" value="1"/>
</dbReference>
<dbReference type="EMBL" id="ANOG01000072">
    <property type="protein sequence ID" value="EMI22585.1"/>
    <property type="molecule type" value="Genomic_DNA"/>
</dbReference>
<keyword evidence="2" id="KW-0689">Ribosomal protein</keyword>
<evidence type="ECO:0000256" key="1">
    <source>
        <dbReference type="SAM" id="MobiDB-lite"/>
    </source>
</evidence>
<protein>
    <submittedName>
        <fullName evidence="2">S23 ribosomal protein</fullName>
    </submittedName>
</protein>
<reference evidence="2 3" key="1">
    <citation type="journal article" date="2013" name="Mar. Genomics">
        <title>Expression of sulfatases in Rhodopirellula baltica and the diversity of sulfatases in the genus Rhodopirellula.</title>
        <authorList>
            <person name="Wegner C.E."/>
            <person name="Richter-Heitmann T."/>
            <person name="Klindworth A."/>
            <person name="Klockow C."/>
            <person name="Richter M."/>
            <person name="Achstetter T."/>
            <person name="Glockner F.O."/>
            <person name="Harder J."/>
        </authorList>
    </citation>
    <scope>NUCLEOTIDE SEQUENCE [LARGE SCALE GENOMIC DNA]</scope>
    <source>
        <strain evidence="2 3">SM1</strain>
    </source>
</reference>
<sequence length="184" mass="20635">MKSKSFGGRPVTAAVLACKRSYSYSNGAQLTEPIFDHDRLDVYRFSIAYVAQSFAIAKSLNGLHRHARDQWLRAAQSIPLNIAEGNGKHSLKDRNRFLDIARGSALDCASIQDVLAATDGIDDESNDELKRMLKRIVSMLTRLIGRADVVSETGEEYNAASEYEYRDAEYEYEHEEQPEPSRSG</sequence>
<dbReference type="SUPFAM" id="SSF158446">
    <property type="entry name" value="IVS-encoded protein-like"/>
    <property type="match status" value="1"/>
</dbReference>
<dbReference type="InterPro" id="IPR012657">
    <property type="entry name" value="23S_rRNA-intervening_sequence"/>
</dbReference>
<proteinExistence type="predicted"/>
<dbReference type="PATRIC" id="fig|1265738.3.peg.488"/>
<dbReference type="PANTHER" id="PTHR38471:SF2">
    <property type="entry name" value="FOUR HELIX BUNDLE PROTEIN"/>
    <property type="match status" value="1"/>
</dbReference>
<name>M5RTG3_9BACT</name>
<dbReference type="RefSeq" id="WP_008690911.1">
    <property type="nucleotide sequence ID" value="NZ_ANOG01000072.1"/>
</dbReference>
<dbReference type="InterPro" id="IPR036583">
    <property type="entry name" value="23S_rRNA_IVS_sf"/>
</dbReference>
<feature type="region of interest" description="Disordered" evidence="1">
    <location>
        <begin position="156"/>
        <end position="184"/>
    </location>
</feature>
<keyword evidence="2" id="KW-0687">Ribonucleoprotein</keyword>
<dbReference type="Proteomes" id="UP000011991">
    <property type="component" value="Unassembled WGS sequence"/>
</dbReference>
<evidence type="ECO:0000313" key="3">
    <source>
        <dbReference type="Proteomes" id="UP000011991"/>
    </source>
</evidence>
<dbReference type="Gene3D" id="1.20.1440.60">
    <property type="entry name" value="23S rRNA-intervening sequence"/>
    <property type="match status" value="1"/>
</dbReference>
<dbReference type="NCBIfam" id="TIGR02436">
    <property type="entry name" value="four helix bundle protein"/>
    <property type="match status" value="1"/>
</dbReference>
<feature type="compositionally biased region" description="Basic and acidic residues" evidence="1">
    <location>
        <begin position="163"/>
        <end position="184"/>
    </location>
</feature>
<dbReference type="Pfam" id="PF05635">
    <property type="entry name" value="23S_rRNA_IVP"/>
    <property type="match status" value="1"/>
</dbReference>
<keyword evidence="3" id="KW-1185">Reference proteome</keyword>
<organism evidence="2 3">
    <name type="scientific">Rhodopirellula maiorica SM1</name>
    <dbReference type="NCBI Taxonomy" id="1265738"/>
    <lineage>
        <taxon>Bacteria</taxon>
        <taxon>Pseudomonadati</taxon>
        <taxon>Planctomycetota</taxon>
        <taxon>Planctomycetia</taxon>
        <taxon>Pirellulales</taxon>
        <taxon>Pirellulaceae</taxon>
        <taxon>Novipirellula</taxon>
    </lineage>
</organism>
<dbReference type="GO" id="GO:0005840">
    <property type="term" value="C:ribosome"/>
    <property type="evidence" value="ECO:0007669"/>
    <property type="project" value="UniProtKB-KW"/>
</dbReference>
<comment type="caution">
    <text evidence="2">The sequence shown here is derived from an EMBL/GenBank/DDBJ whole genome shotgun (WGS) entry which is preliminary data.</text>
</comment>